<reference evidence="2" key="1">
    <citation type="journal article" date="2020" name="Stud. Mycol.">
        <title>101 Dothideomycetes genomes: a test case for predicting lifestyles and emergence of pathogens.</title>
        <authorList>
            <person name="Haridas S."/>
            <person name="Albert R."/>
            <person name="Binder M."/>
            <person name="Bloem J."/>
            <person name="Labutti K."/>
            <person name="Salamov A."/>
            <person name="Andreopoulos B."/>
            <person name="Baker S."/>
            <person name="Barry K."/>
            <person name="Bills G."/>
            <person name="Bluhm B."/>
            <person name="Cannon C."/>
            <person name="Castanera R."/>
            <person name="Culley D."/>
            <person name="Daum C."/>
            <person name="Ezra D."/>
            <person name="Gonzalez J."/>
            <person name="Henrissat B."/>
            <person name="Kuo A."/>
            <person name="Liang C."/>
            <person name="Lipzen A."/>
            <person name="Lutzoni F."/>
            <person name="Magnuson J."/>
            <person name="Mondo S."/>
            <person name="Nolan M."/>
            <person name="Ohm R."/>
            <person name="Pangilinan J."/>
            <person name="Park H.-J."/>
            <person name="Ramirez L."/>
            <person name="Alfaro M."/>
            <person name="Sun H."/>
            <person name="Tritt A."/>
            <person name="Yoshinaga Y."/>
            <person name="Zwiers L.-H."/>
            <person name="Turgeon B."/>
            <person name="Goodwin S."/>
            <person name="Spatafora J."/>
            <person name="Crous P."/>
            <person name="Grigoriev I."/>
        </authorList>
    </citation>
    <scope>NUCLEOTIDE SEQUENCE</scope>
    <source>
        <strain evidence="2">CBS 107.79</strain>
    </source>
</reference>
<name>A0A6A5UZB0_9PLEO</name>
<dbReference type="OrthoDB" id="194443at2759"/>
<keyword evidence="3" id="KW-1185">Reference proteome</keyword>
<dbReference type="CDD" id="cd18186">
    <property type="entry name" value="BTB_POZ_ZBTB_KLHL-like"/>
    <property type="match status" value="1"/>
</dbReference>
<dbReference type="InterPro" id="IPR011333">
    <property type="entry name" value="SKP1/BTB/POZ_sf"/>
</dbReference>
<evidence type="ECO:0000313" key="2">
    <source>
        <dbReference type="EMBL" id="KAF1970503.1"/>
    </source>
</evidence>
<gene>
    <name evidence="2" type="ORF">BU23DRAFT_408834</name>
</gene>
<dbReference type="Pfam" id="PF00651">
    <property type="entry name" value="BTB"/>
    <property type="match status" value="1"/>
</dbReference>
<sequence length="152" mass="17780">VTFEVGLEHKKYMMHKSLLRYYSDYFAKCLDDDQSFHYNEAEEQPLVLEDISTNAFDVFQTWVYSQEIHIKLKQHGKTKVQRAFDNTLATFTGAWMLGDRFQASAFKTALNIILVDEIRRDNLTPSPQCITYAFKTLPEHSVVLKLLVEQYC</sequence>
<proteinExistence type="predicted"/>
<feature type="non-terminal residue" evidence="2">
    <location>
        <position position="1"/>
    </location>
</feature>
<dbReference type="Gene3D" id="3.30.710.10">
    <property type="entry name" value="Potassium Channel Kv1.1, Chain A"/>
    <property type="match status" value="1"/>
</dbReference>
<dbReference type="Proteomes" id="UP000800036">
    <property type="component" value="Unassembled WGS sequence"/>
</dbReference>
<protein>
    <recommendedName>
        <fullName evidence="1">BTB domain-containing protein</fullName>
    </recommendedName>
</protein>
<feature type="non-terminal residue" evidence="2">
    <location>
        <position position="152"/>
    </location>
</feature>
<evidence type="ECO:0000313" key="3">
    <source>
        <dbReference type="Proteomes" id="UP000800036"/>
    </source>
</evidence>
<accession>A0A6A5UZB0</accession>
<organism evidence="2 3">
    <name type="scientific">Bimuria novae-zelandiae CBS 107.79</name>
    <dbReference type="NCBI Taxonomy" id="1447943"/>
    <lineage>
        <taxon>Eukaryota</taxon>
        <taxon>Fungi</taxon>
        <taxon>Dikarya</taxon>
        <taxon>Ascomycota</taxon>
        <taxon>Pezizomycotina</taxon>
        <taxon>Dothideomycetes</taxon>
        <taxon>Pleosporomycetidae</taxon>
        <taxon>Pleosporales</taxon>
        <taxon>Massarineae</taxon>
        <taxon>Didymosphaeriaceae</taxon>
        <taxon>Bimuria</taxon>
    </lineage>
</organism>
<dbReference type="AlphaFoldDB" id="A0A6A5UZB0"/>
<dbReference type="InterPro" id="IPR000210">
    <property type="entry name" value="BTB/POZ_dom"/>
</dbReference>
<dbReference type="SUPFAM" id="SSF54695">
    <property type="entry name" value="POZ domain"/>
    <property type="match status" value="1"/>
</dbReference>
<dbReference type="PROSITE" id="PS50097">
    <property type="entry name" value="BTB"/>
    <property type="match status" value="1"/>
</dbReference>
<evidence type="ECO:0000259" key="1">
    <source>
        <dbReference type="PROSITE" id="PS50097"/>
    </source>
</evidence>
<dbReference type="PANTHER" id="PTHR47843">
    <property type="entry name" value="BTB DOMAIN-CONTAINING PROTEIN-RELATED"/>
    <property type="match status" value="1"/>
</dbReference>
<dbReference type="EMBL" id="ML976700">
    <property type="protein sequence ID" value="KAF1970503.1"/>
    <property type="molecule type" value="Genomic_DNA"/>
</dbReference>
<feature type="domain" description="BTB" evidence="1">
    <location>
        <begin position="1"/>
        <end position="72"/>
    </location>
</feature>
<dbReference type="PANTHER" id="PTHR47843:SF2">
    <property type="entry name" value="BTB DOMAIN-CONTAINING PROTEIN"/>
    <property type="match status" value="1"/>
</dbReference>